<dbReference type="OrthoDB" id="2125027at2759"/>
<keyword evidence="9" id="KW-0472">Membrane</keyword>
<keyword evidence="6 11" id="KW-0999">Mitochondrion inner membrane</keyword>
<evidence type="ECO:0000256" key="5">
    <source>
        <dbReference type="ARBA" id="ARBA00022781"/>
    </source>
</evidence>
<comment type="similarity">
    <text evidence="2 11">Belongs to the ATPase e subunit family.</text>
</comment>
<keyword evidence="13" id="KW-1185">Reference proteome</keyword>
<keyword evidence="10 11" id="KW-0066">ATP synthesis</keyword>
<gene>
    <name evidence="12" type="ORF">LANO_0B05776G</name>
</gene>
<dbReference type="GO" id="GO:0045259">
    <property type="term" value="C:proton-transporting ATP synthase complex"/>
    <property type="evidence" value="ECO:0007669"/>
    <property type="project" value="UniProtKB-UniRule"/>
</dbReference>
<keyword evidence="7 11" id="KW-0406">Ion transport</keyword>
<dbReference type="Pfam" id="PF05680">
    <property type="entry name" value="ATP-synt_E"/>
    <property type="match status" value="1"/>
</dbReference>
<keyword evidence="5 11" id="KW-0375">Hydrogen ion transport</keyword>
<evidence type="ECO:0000256" key="11">
    <source>
        <dbReference type="RuleBase" id="RU367005"/>
    </source>
</evidence>
<evidence type="ECO:0000313" key="12">
    <source>
        <dbReference type="EMBL" id="SCU82304.1"/>
    </source>
</evidence>
<comment type="subunit">
    <text evidence="11">F-type ATPases have 2 components, CF(1) - the catalytic core - and CF(0) - the membrane proton channel. CF(1) and CF(0) have multiple subunits.</text>
</comment>
<dbReference type="InterPro" id="IPR008386">
    <property type="entry name" value="ATP_synth_F0_esu_mt"/>
</dbReference>
<evidence type="ECO:0000313" key="13">
    <source>
        <dbReference type="Proteomes" id="UP000189911"/>
    </source>
</evidence>
<reference evidence="13" key="1">
    <citation type="submission" date="2016-03" db="EMBL/GenBank/DDBJ databases">
        <authorList>
            <person name="Devillers Hugo."/>
        </authorList>
    </citation>
    <scope>NUCLEOTIDE SEQUENCE [LARGE SCALE GENOMIC DNA]</scope>
</reference>
<evidence type="ECO:0000256" key="10">
    <source>
        <dbReference type="ARBA" id="ARBA00023310"/>
    </source>
</evidence>
<dbReference type="GO" id="GO:0005743">
    <property type="term" value="C:mitochondrial inner membrane"/>
    <property type="evidence" value="ECO:0007669"/>
    <property type="project" value="UniProtKB-SubCell"/>
</dbReference>
<dbReference type="GO" id="GO:0015078">
    <property type="term" value="F:proton transmembrane transporter activity"/>
    <property type="evidence" value="ECO:0007669"/>
    <property type="project" value="InterPro"/>
</dbReference>
<dbReference type="Proteomes" id="UP000189911">
    <property type="component" value="Chromosome B"/>
</dbReference>
<comment type="subcellular location">
    <subcellularLocation>
        <location evidence="1 11">Mitochondrion inner membrane</location>
    </subcellularLocation>
</comment>
<organism evidence="12 13">
    <name type="scientific">Lachancea nothofagi CBS 11611</name>
    <dbReference type="NCBI Taxonomy" id="1266666"/>
    <lineage>
        <taxon>Eukaryota</taxon>
        <taxon>Fungi</taxon>
        <taxon>Dikarya</taxon>
        <taxon>Ascomycota</taxon>
        <taxon>Saccharomycotina</taxon>
        <taxon>Saccharomycetes</taxon>
        <taxon>Saccharomycetales</taxon>
        <taxon>Saccharomycetaceae</taxon>
        <taxon>Lachancea</taxon>
    </lineage>
</organism>
<evidence type="ECO:0000256" key="9">
    <source>
        <dbReference type="ARBA" id="ARBA00023136"/>
    </source>
</evidence>
<keyword evidence="4 11" id="KW-0138">CF(0)</keyword>
<evidence type="ECO:0000256" key="1">
    <source>
        <dbReference type="ARBA" id="ARBA00004273"/>
    </source>
</evidence>
<accession>A0A1G4IYT4</accession>
<comment type="function">
    <text evidence="11">Subunit e, of the mitochondrial membrane ATP synthase complex (F(1)F(0) ATP synthase or Complex V) that produces ATP from ADP in the presence of a proton gradient across the membrane which is generated by electron transport complexes of the respiratory chain. ATP synthase complex consist of a soluble F(1) head domain - the catalytic core - and a membrane F(1) domain - the membrane proton channel. These two domains are linked by a central stalk rotating inside the F(1) region and a stationary peripheral stalk. During catalysis, ATP synthesis in the catalytic domain of F(1) is coupled via a rotary mechanism of the central stalk subunits to proton translocation. In vivo, can only synthesize ATP although its ATP hydrolase activity can be activated artificially in vitro. Part of the complex F(0) domain.</text>
</comment>
<evidence type="ECO:0000256" key="7">
    <source>
        <dbReference type="ARBA" id="ARBA00023065"/>
    </source>
</evidence>
<proteinExistence type="inferred from homology"/>
<sequence>MSTINILRYSAVALGIAVGLKTDFGLKSEASKKSEQKAYADKIQLIEQAKAEYTKLHAPKTLEKQGSSIKLDLEDPNLDYSKVIMGAVESLKQ</sequence>
<evidence type="ECO:0000256" key="2">
    <source>
        <dbReference type="ARBA" id="ARBA00007333"/>
    </source>
</evidence>
<evidence type="ECO:0000256" key="8">
    <source>
        <dbReference type="ARBA" id="ARBA00023128"/>
    </source>
</evidence>
<evidence type="ECO:0000256" key="3">
    <source>
        <dbReference type="ARBA" id="ARBA00022448"/>
    </source>
</evidence>
<dbReference type="GO" id="GO:0015986">
    <property type="term" value="P:proton motive force-driven ATP synthesis"/>
    <property type="evidence" value="ECO:0007669"/>
    <property type="project" value="InterPro"/>
</dbReference>
<dbReference type="AlphaFoldDB" id="A0A1G4IYT4"/>
<evidence type="ECO:0000256" key="6">
    <source>
        <dbReference type="ARBA" id="ARBA00022792"/>
    </source>
</evidence>
<name>A0A1G4IYT4_9SACH</name>
<keyword evidence="3 11" id="KW-0813">Transport</keyword>
<dbReference type="EMBL" id="LT598450">
    <property type="protein sequence ID" value="SCU82304.1"/>
    <property type="molecule type" value="Genomic_DNA"/>
</dbReference>
<evidence type="ECO:0000256" key="4">
    <source>
        <dbReference type="ARBA" id="ARBA00022547"/>
    </source>
</evidence>
<protein>
    <recommendedName>
        <fullName evidence="11">ATP synthase F(0) complex subunit e, mitochondrial</fullName>
    </recommendedName>
</protein>
<keyword evidence="8 11" id="KW-0496">Mitochondrion</keyword>